<feature type="transmembrane region" description="Helical" evidence="1">
    <location>
        <begin position="337"/>
        <end position="357"/>
    </location>
</feature>
<dbReference type="RefSeq" id="WP_115171503.1">
    <property type="nucleotide sequence ID" value="NZ_UGYW01000002.1"/>
</dbReference>
<protein>
    <submittedName>
        <fullName evidence="2">Uncharacterized iron-regulated membrane protein</fullName>
    </submittedName>
</protein>
<feature type="transmembrane region" description="Helical" evidence="1">
    <location>
        <begin position="151"/>
        <end position="172"/>
    </location>
</feature>
<evidence type="ECO:0000313" key="2">
    <source>
        <dbReference type="EMBL" id="SUJ27497.1"/>
    </source>
</evidence>
<reference evidence="2 3" key="1">
    <citation type="submission" date="2018-06" db="EMBL/GenBank/DDBJ databases">
        <authorList>
            <consortium name="Pathogen Informatics"/>
            <person name="Doyle S."/>
        </authorList>
    </citation>
    <scope>NUCLEOTIDE SEQUENCE [LARGE SCALE GENOMIC DNA]</scope>
    <source>
        <strain evidence="2 3">NCTC11388</strain>
    </source>
</reference>
<feature type="transmembrane region" description="Helical" evidence="1">
    <location>
        <begin position="12"/>
        <end position="39"/>
    </location>
</feature>
<gene>
    <name evidence="2" type="ORF">NCTC11388_04196</name>
</gene>
<dbReference type="EMBL" id="UGYW01000002">
    <property type="protein sequence ID" value="SUJ27497.1"/>
    <property type="molecule type" value="Genomic_DNA"/>
</dbReference>
<dbReference type="Proteomes" id="UP000254893">
    <property type="component" value="Unassembled WGS sequence"/>
</dbReference>
<evidence type="ECO:0000313" key="3">
    <source>
        <dbReference type="Proteomes" id="UP000254893"/>
    </source>
</evidence>
<name>A0A380CRS2_SPHSI</name>
<dbReference type="Pfam" id="PF03929">
    <property type="entry name" value="PepSY_TM"/>
    <property type="match status" value="1"/>
</dbReference>
<evidence type="ECO:0000256" key="1">
    <source>
        <dbReference type="SAM" id="Phobius"/>
    </source>
</evidence>
<keyword evidence="1" id="KW-0812">Transmembrane</keyword>
<accession>A0A380CRS2</accession>
<sequence length="381" mass="43011">MASSTKIWRQLFRLHSLAGLVTGIFLLLLGISGSALVFMEEIDAMLNRDILRVEKKEQTLPLNKLYAIATAQYPNLGGIGWTNPEAAPDEACNFRLYLNDGKVYTYDLAILTINPYTGALIRSGRYDDLHSGIMQWLFQFHFSFHLGMPGALLTAILGITMLISCITGLIVYRKQLWKVITFRVRINWKNHRRLTSDLHRIIGVWALLLNLIIFFTGFWMNLFAFQPESWKKKMVENPVHSSGLLPMDDLLQVAKHAMPRLAIEHIYMPAQEGQLFRVSGSLPGDSKLFGNSSIAINPLTGGIERKTIQQELSFSKKLEAAIQPLHVGSYGGYPIKFLYILIGLTPGILSVTGYLLYLKRTKGKGKKEAVTIPEQTKRRCR</sequence>
<keyword evidence="1" id="KW-0472">Membrane</keyword>
<proteinExistence type="predicted"/>
<dbReference type="AlphaFoldDB" id="A0A380CRS2"/>
<keyword evidence="1" id="KW-1133">Transmembrane helix</keyword>
<organism evidence="2 3">
    <name type="scientific">Sphingobacterium spiritivorum</name>
    <name type="common">Flavobacterium spiritivorum</name>
    <dbReference type="NCBI Taxonomy" id="258"/>
    <lineage>
        <taxon>Bacteria</taxon>
        <taxon>Pseudomonadati</taxon>
        <taxon>Bacteroidota</taxon>
        <taxon>Sphingobacteriia</taxon>
        <taxon>Sphingobacteriales</taxon>
        <taxon>Sphingobacteriaceae</taxon>
        <taxon>Sphingobacterium</taxon>
    </lineage>
</organism>
<dbReference type="InterPro" id="IPR005625">
    <property type="entry name" value="PepSY-ass_TM"/>
</dbReference>
<dbReference type="PANTHER" id="PTHR34219">
    <property type="entry name" value="IRON-REGULATED INNER MEMBRANE PROTEIN-RELATED"/>
    <property type="match status" value="1"/>
</dbReference>
<feature type="transmembrane region" description="Helical" evidence="1">
    <location>
        <begin position="202"/>
        <end position="225"/>
    </location>
</feature>